<dbReference type="InterPro" id="IPR050833">
    <property type="entry name" value="Poly_Biosynth_Transport"/>
</dbReference>
<proteinExistence type="predicted"/>
<name>A0A1V2UVA6_9GAMM</name>
<evidence type="ECO:0000256" key="5">
    <source>
        <dbReference type="ARBA" id="ARBA00023136"/>
    </source>
</evidence>
<feature type="transmembrane region" description="Helical" evidence="6">
    <location>
        <begin position="457"/>
        <end position="477"/>
    </location>
</feature>
<accession>A0A1V2UVA6</accession>
<evidence type="ECO:0000256" key="6">
    <source>
        <dbReference type="SAM" id="Phobius"/>
    </source>
</evidence>
<dbReference type="Proteomes" id="UP000189376">
    <property type="component" value="Unassembled WGS sequence"/>
</dbReference>
<reference evidence="7 8" key="1">
    <citation type="submission" date="2015-07" db="EMBL/GenBank/DDBJ databases">
        <title>Acinetobacter yuneri, a novel member of Acinetobacter calcoaceticus-Acinetobacter baumannii complex isolated from clinical specimen.</title>
        <authorList>
            <person name="Yu Y."/>
        </authorList>
    </citation>
    <scope>NUCLEOTIDE SEQUENCE [LARGE SCALE GENOMIC DNA]</scope>
    <source>
        <strain evidence="7 8">A362</strain>
    </source>
</reference>
<feature type="transmembrane region" description="Helical" evidence="6">
    <location>
        <begin position="221"/>
        <end position="238"/>
    </location>
</feature>
<gene>
    <name evidence="7" type="ORF">AC058_14235</name>
</gene>
<evidence type="ECO:0000256" key="4">
    <source>
        <dbReference type="ARBA" id="ARBA00022989"/>
    </source>
</evidence>
<evidence type="ECO:0008006" key="9">
    <source>
        <dbReference type="Google" id="ProtNLM"/>
    </source>
</evidence>
<protein>
    <recommendedName>
        <fullName evidence="9">Polysaccharide biosynthesis protein</fullName>
    </recommendedName>
</protein>
<keyword evidence="8" id="KW-1185">Reference proteome</keyword>
<comment type="subcellular location">
    <subcellularLocation>
        <location evidence="1">Cell membrane</location>
        <topology evidence="1">Multi-pass membrane protein</topology>
    </subcellularLocation>
</comment>
<keyword evidence="2" id="KW-1003">Cell membrane</keyword>
<comment type="caution">
    <text evidence="7">The sequence shown here is derived from an EMBL/GenBank/DDBJ whole genome shotgun (WGS) entry which is preliminary data.</text>
</comment>
<feature type="transmembrane region" description="Helical" evidence="6">
    <location>
        <begin position="12"/>
        <end position="30"/>
    </location>
</feature>
<feature type="transmembrane region" description="Helical" evidence="6">
    <location>
        <begin position="42"/>
        <end position="64"/>
    </location>
</feature>
<evidence type="ECO:0000256" key="2">
    <source>
        <dbReference type="ARBA" id="ARBA00022475"/>
    </source>
</evidence>
<evidence type="ECO:0000313" key="7">
    <source>
        <dbReference type="EMBL" id="ONN53509.1"/>
    </source>
</evidence>
<feature type="transmembrane region" description="Helical" evidence="6">
    <location>
        <begin position="117"/>
        <end position="136"/>
    </location>
</feature>
<keyword evidence="5 6" id="KW-0472">Membrane</keyword>
<feature type="transmembrane region" description="Helical" evidence="6">
    <location>
        <begin position="180"/>
        <end position="200"/>
    </location>
</feature>
<dbReference type="GO" id="GO:0005886">
    <property type="term" value="C:plasma membrane"/>
    <property type="evidence" value="ECO:0007669"/>
    <property type="project" value="UniProtKB-SubCell"/>
</dbReference>
<evidence type="ECO:0000256" key="1">
    <source>
        <dbReference type="ARBA" id="ARBA00004651"/>
    </source>
</evidence>
<organism evidence="7 8">
    <name type="scientific">Acinetobacter genomosp. 33YU</name>
    <dbReference type="NCBI Taxonomy" id="1675530"/>
    <lineage>
        <taxon>Bacteria</taxon>
        <taxon>Pseudomonadati</taxon>
        <taxon>Pseudomonadota</taxon>
        <taxon>Gammaproteobacteria</taxon>
        <taxon>Moraxellales</taxon>
        <taxon>Moraxellaceae</taxon>
        <taxon>Acinetobacter</taxon>
    </lineage>
</organism>
<evidence type="ECO:0000256" key="3">
    <source>
        <dbReference type="ARBA" id="ARBA00022692"/>
    </source>
</evidence>
<evidence type="ECO:0000313" key="8">
    <source>
        <dbReference type="Proteomes" id="UP000189376"/>
    </source>
</evidence>
<dbReference type="InterPro" id="IPR002797">
    <property type="entry name" value="Polysacc_synth"/>
</dbReference>
<feature type="transmembrane region" description="Helical" evidence="6">
    <location>
        <begin position="85"/>
        <end position="105"/>
    </location>
</feature>
<feature type="transmembrane region" description="Helical" evidence="6">
    <location>
        <begin position="301"/>
        <end position="325"/>
    </location>
</feature>
<keyword evidence="4 6" id="KW-1133">Transmembrane helix</keyword>
<dbReference type="PANTHER" id="PTHR30250">
    <property type="entry name" value="PST FAMILY PREDICTED COLANIC ACID TRANSPORTER"/>
    <property type="match status" value="1"/>
</dbReference>
<feature type="transmembrane region" description="Helical" evidence="6">
    <location>
        <begin position="258"/>
        <end position="280"/>
    </location>
</feature>
<dbReference type="EMBL" id="LFZS01000009">
    <property type="protein sequence ID" value="ONN53509.1"/>
    <property type="molecule type" value="Genomic_DNA"/>
</dbReference>
<feature type="transmembrane region" description="Helical" evidence="6">
    <location>
        <begin position="367"/>
        <end position="387"/>
    </location>
</feature>
<dbReference type="AlphaFoldDB" id="A0A1V2UVA6"/>
<feature type="transmembrane region" description="Helical" evidence="6">
    <location>
        <begin position="157"/>
        <end position="174"/>
    </location>
</feature>
<feature type="transmembrane region" description="Helical" evidence="6">
    <location>
        <begin position="337"/>
        <end position="360"/>
    </location>
</feature>
<keyword evidence="3 6" id="KW-0812">Transmembrane</keyword>
<dbReference type="Pfam" id="PF01943">
    <property type="entry name" value="Polysacc_synt"/>
    <property type="match status" value="1"/>
</dbReference>
<feature type="transmembrane region" description="Helical" evidence="6">
    <location>
        <begin position="399"/>
        <end position="419"/>
    </location>
</feature>
<dbReference type="PANTHER" id="PTHR30250:SF26">
    <property type="entry name" value="PSMA PROTEIN"/>
    <property type="match status" value="1"/>
</dbReference>
<feature type="transmembrane region" description="Helical" evidence="6">
    <location>
        <begin position="426"/>
        <end position="445"/>
    </location>
</feature>
<sequence length="489" mass="55644">MNKVTKNIIANYLGKLWGFVSIFIFVRFYIDILGVESYAIINFYTVILGLLVFADAGLTATLTRELARDISIQEKSNLVYTFERIYIFICILVASIILISSNFIANNFLHSATYTSSSVAYFIKLIGIGIAIQLFSTLYEGGLNGLQQQVLTNKIRIIWSLFRSGVVLIPIYFYPKLDIYFWWQVICNIVLLYVLRKFLYLFLPNKESVFSIDLVKSTGKYALGMMGIAFISAINIQIDKLVTSKYFSMKDFGYYSIASTLAQLPTMVVMPIIVAVFPLLSQYVSQQNNREVTNNFHKYSFLTSSIAAPLAFGIALYSIPIITLWTGRPEIALQINYVVKMLLVGGLFLCLQLTPFYLALANGFTRINLYSGIVGIAVTIPLMIFSIQKYGMLGVTFPWIFINVTTFFIVGMFIVSKFLPKQVYNWLIWDVCTPIIVTLLVIAMVEFSFKSLINNYLFIFKSIIIGFLSLAINLFIYRSLILKNKLFFK</sequence>